<keyword evidence="2" id="KW-1185">Reference proteome</keyword>
<dbReference type="GO" id="GO:0035861">
    <property type="term" value="C:site of double-strand break"/>
    <property type="evidence" value="ECO:0007669"/>
    <property type="project" value="TreeGrafter"/>
</dbReference>
<dbReference type="PANTHER" id="PTHR46060">
    <property type="entry name" value="MARINER MOS1 TRANSPOSASE-LIKE PROTEIN"/>
    <property type="match status" value="1"/>
</dbReference>
<dbReference type="GO" id="GO:0044547">
    <property type="term" value="F:DNA topoisomerase binding"/>
    <property type="evidence" value="ECO:0007669"/>
    <property type="project" value="TreeGrafter"/>
</dbReference>
<accession>A0A8S4RS30</accession>
<dbReference type="GO" id="GO:0046975">
    <property type="term" value="F:histone H3K36 methyltransferase activity"/>
    <property type="evidence" value="ECO:0007669"/>
    <property type="project" value="TreeGrafter"/>
</dbReference>
<reference evidence="1" key="1">
    <citation type="submission" date="2022-03" db="EMBL/GenBank/DDBJ databases">
        <authorList>
            <person name="Lindestad O."/>
        </authorList>
    </citation>
    <scope>NUCLEOTIDE SEQUENCE</scope>
</reference>
<comment type="caution">
    <text evidence="1">The sequence shown here is derived from an EMBL/GenBank/DDBJ whole genome shotgun (WGS) entry which is preliminary data.</text>
</comment>
<protein>
    <submittedName>
        <fullName evidence="1">Jg11579 protein</fullName>
    </submittedName>
</protein>
<dbReference type="GO" id="GO:0000014">
    <property type="term" value="F:single-stranded DNA endodeoxyribonuclease activity"/>
    <property type="evidence" value="ECO:0007669"/>
    <property type="project" value="TreeGrafter"/>
</dbReference>
<dbReference type="GO" id="GO:0006303">
    <property type="term" value="P:double-strand break repair via nonhomologous end joining"/>
    <property type="evidence" value="ECO:0007669"/>
    <property type="project" value="TreeGrafter"/>
</dbReference>
<dbReference type="GO" id="GO:0042800">
    <property type="term" value="F:histone H3K4 methyltransferase activity"/>
    <property type="evidence" value="ECO:0007669"/>
    <property type="project" value="TreeGrafter"/>
</dbReference>
<dbReference type="EMBL" id="CAKXAJ010025573">
    <property type="protein sequence ID" value="CAH2241129.1"/>
    <property type="molecule type" value="Genomic_DNA"/>
</dbReference>
<evidence type="ECO:0000313" key="1">
    <source>
        <dbReference type="EMBL" id="CAH2241129.1"/>
    </source>
</evidence>
<dbReference type="GO" id="GO:0000729">
    <property type="term" value="P:DNA double-strand break processing"/>
    <property type="evidence" value="ECO:0007669"/>
    <property type="project" value="TreeGrafter"/>
</dbReference>
<dbReference type="GO" id="GO:0015074">
    <property type="term" value="P:DNA integration"/>
    <property type="evidence" value="ECO:0007669"/>
    <property type="project" value="TreeGrafter"/>
</dbReference>
<dbReference type="GO" id="GO:0003697">
    <property type="term" value="F:single-stranded DNA binding"/>
    <property type="evidence" value="ECO:0007669"/>
    <property type="project" value="TreeGrafter"/>
</dbReference>
<sequence>MQRKPQKKIDVYGPSTASVTVAQIWFKRLQSGNFDVKDAPGRPITDKMDAIFEKVEQDRHIRSYNVAEELGIDHKTNLAHMKKTGCTKSWIFGYLTSSLKET</sequence>
<dbReference type="AlphaFoldDB" id="A0A8S4RS30"/>
<name>A0A8S4RS30_9NEOP</name>
<dbReference type="InterPro" id="IPR052709">
    <property type="entry name" value="Transposase-MT_Hybrid"/>
</dbReference>
<dbReference type="GO" id="GO:0005634">
    <property type="term" value="C:nucleus"/>
    <property type="evidence" value="ECO:0007669"/>
    <property type="project" value="TreeGrafter"/>
</dbReference>
<dbReference type="Proteomes" id="UP000838756">
    <property type="component" value="Unassembled WGS sequence"/>
</dbReference>
<gene>
    <name evidence="1" type="primary">jg11579</name>
    <name evidence="1" type="ORF">PAEG_LOCUS17584</name>
</gene>
<dbReference type="PANTHER" id="PTHR46060:SF2">
    <property type="entry name" value="HISTONE-LYSINE N-METHYLTRANSFERASE SETMAR"/>
    <property type="match status" value="1"/>
</dbReference>
<dbReference type="GO" id="GO:0031297">
    <property type="term" value="P:replication fork processing"/>
    <property type="evidence" value="ECO:0007669"/>
    <property type="project" value="TreeGrafter"/>
</dbReference>
<dbReference type="GO" id="GO:0000793">
    <property type="term" value="C:condensed chromosome"/>
    <property type="evidence" value="ECO:0007669"/>
    <property type="project" value="TreeGrafter"/>
</dbReference>
<organism evidence="1 2">
    <name type="scientific">Pararge aegeria aegeria</name>
    <dbReference type="NCBI Taxonomy" id="348720"/>
    <lineage>
        <taxon>Eukaryota</taxon>
        <taxon>Metazoa</taxon>
        <taxon>Ecdysozoa</taxon>
        <taxon>Arthropoda</taxon>
        <taxon>Hexapoda</taxon>
        <taxon>Insecta</taxon>
        <taxon>Pterygota</taxon>
        <taxon>Neoptera</taxon>
        <taxon>Endopterygota</taxon>
        <taxon>Lepidoptera</taxon>
        <taxon>Glossata</taxon>
        <taxon>Ditrysia</taxon>
        <taxon>Papilionoidea</taxon>
        <taxon>Nymphalidae</taxon>
        <taxon>Satyrinae</taxon>
        <taxon>Satyrini</taxon>
        <taxon>Parargina</taxon>
        <taxon>Pararge</taxon>
    </lineage>
</organism>
<dbReference type="OrthoDB" id="616263at2759"/>
<dbReference type="GO" id="GO:0003690">
    <property type="term" value="F:double-stranded DNA binding"/>
    <property type="evidence" value="ECO:0007669"/>
    <property type="project" value="TreeGrafter"/>
</dbReference>
<proteinExistence type="predicted"/>
<evidence type="ECO:0000313" key="2">
    <source>
        <dbReference type="Proteomes" id="UP000838756"/>
    </source>
</evidence>
<dbReference type="GO" id="GO:0044774">
    <property type="term" value="P:mitotic DNA integrity checkpoint signaling"/>
    <property type="evidence" value="ECO:0007669"/>
    <property type="project" value="TreeGrafter"/>
</dbReference>